<gene>
    <name evidence="4" type="ORF">LCGC14_2963190</name>
</gene>
<accession>A0A0F8XCG1</accession>
<dbReference type="PRINTS" id="PR00131">
    <property type="entry name" value="GLHYDRLASE1"/>
</dbReference>
<protein>
    <recommendedName>
        <fullName evidence="5">Glycoside hydrolase family 1 protein</fullName>
    </recommendedName>
</protein>
<comment type="similarity">
    <text evidence="1">Belongs to the glycosyl hydrolase 1 family.</text>
</comment>
<dbReference type="PROSITE" id="PS00572">
    <property type="entry name" value="GLYCOSYL_HYDROL_F1_1"/>
    <property type="match status" value="1"/>
</dbReference>
<sequence length="245" mass="28143">TGKEIPLYVTENGIAHEDGATRKLFFERYLYALHKAVQEGYNVKGYIYWSFMDNYEWGSYDKKYGLVHVDFDDPELKRTKQELEAAMANADEARKVVFELFQDLDRFSLDDYKPFSDIEESQKRLSNFLKIALEQQGGGIHPLEGGRFLIATGNGTPEWIGTMERELAMADDTVDVTGQRVPLIEKRHTALFHRPSSRSVLSIEERRDLLKNVIEPMLQRELQHRGIASETGGYSVEMVGWVEVS</sequence>
<evidence type="ECO:0000256" key="3">
    <source>
        <dbReference type="ARBA" id="ARBA00023295"/>
    </source>
</evidence>
<dbReference type="SUPFAM" id="SSF51445">
    <property type="entry name" value="(Trans)glycosidases"/>
    <property type="match status" value="1"/>
</dbReference>
<feature type="non-terminal residue" evidence="4">
    <location>
        <position position="1"/>
    </location>
</feature>
<dbReference type="GO" id="GO:0008422">
    <property type="term" value="F:beta-glucosidase activity"/>
    <property type="evidence" value="ECO:0007669"/>
    <property type="project" value="TreeGrafter"/>
</dbReference>
<dbReference type="InterPro" id="IPR017853">
    <property type="entry name" value="GH"/>
</dbReference>
<comment type="caution">
    <text evidence="4">The sequence shown here is derived from an EMBL/GenBank/DDBJ whole genome shotgun (WGS) entry which is preliminary data.</text>
</comment>
<keyword evidence="2" id="KW-0378">Hydrolase</keyword>
<dbReference type="Gene3D" id="3.20.20.80">
    <property type="entry name" value="Glycosidases"/>
    <property type="match status" value="1"/>
</dbReference>
<dbReference type="EMBL" id="LAZR01060035">
    <property type="protein sequence ID" value="KKK66528.1"/>
    <property type="molecule type" value="Genomic_DNA"/>
</dbReference>
<dbReference type="InterPro" id="IPR001360">
    <property type="entry name" value="Glyco_hydro_1"/>
</dbReference>
<proteinExistence type="inferred from homology"/>
<dbReference type="InterPro" id="IPR018120">
    <property type="entry name" value="Glyco_hydro_1_AS"/>
</dbReference>
<keyword evidence="3" id="KW-0326">Glycosidase</keyword>
<reference evidence="4" key="1">
    <citation type="journal article" date="2015" name="Nature">
        <title>Complex archaea that bridge the gap between prokaryotes and eukaryotes.</title>
        <authorList>
            <person name="Spang A."/>
            <person name="Saw J.H."/>
            <person name="Jorgensen S.L."/>
            <person name="Zaremba-Niedzwiedzka K."/>
            <person name="Martijn J."/>
            <person name="Lind A.E."/>
            <person name="van Eijk R."/>
            <person name="Schleper C."/>
            <person name="Guy L."/>
            <person name="Ettema T.J."/>
        </authorList>
    </citation>
    <scope>NUCLEOTIDE SEQUENCE</scope>
</reference>
<name>A0A0F8XCG1_9ZZZZ</name>
<dbReference type="PANTHER" id="PTHR10353">
    <property type="entry name" value="GLYCOSYL HYDROLASE"/>
    <property type="match status" value="1"/>
</dbReference>
<organism evidence="4">
    <name type="scientific">marine sediment metagenome</name>
    <dbReference type="NCBI Taxonomy" id="412755"/>
    <lineage>
        <taxon>unclassified sequences</taxon>
        <taxon>metagenomes</taxon>
        <taxon>ecological metagenomes</taxon>
    </lineage>
</organism>
<dbReference type="PANTHER" id="PTHR10353:SF209">
    <property type="entry name" value="GALACTOLIPID GALACTOSYLTRANSFERASE SFR2, CHLOROPLASTIC"/>
    <property type="match status" value="1"/>
</dbReference>
<dbReference type="AlphaFoldDB" id="A0A0F8XCG1"/>
<dbReference type="Pfam" id="PF00232">
    <property type="entry name" value="Glyco_hydro_1"/>
    <property type="match status" value="1"/>
</dbReference>
<evidence type="ECO:0000256" key="2">
    <source>
        <dbReference type="ARBA" id="ARBA00022801"/>
    </source>
</evidence>
<evidence type="ECO:0000256" key="1">
    <source>
        <dbReference type="ARBA" id="ARBA00010838"/>
    </source>
</evidence>
<dbReference type="GO" id="GO:0005975">
    <property type="term" value="P:carbohydrate metabolic process"/>
    <property type="evidence" value="ECO:0007669"/>
    <property type="project" value="InterPro"/>
</dbReference>
<evidence type="ECO:0000313" key="4">
    <source>
        <dbReference type="EMBL" id="KKK66528.1"/>
    </source>
</evidence>
<evidence type="ECO:0008006" key="5">
    <source>
        <dbReference type="Google" id="ProtNLM"/>
    </source>
</evidence>